<name>A0A8H5X2P6_9HYPO</name>
<dbReference type="SUPFAM" id="SSF56112">
    <property type="entry name" value="Protein kinase-like (PK-like)"/>
    <property type="match status" value="1"/>
</dbReference>
<dbReference type="AlphaFoldDB" id="A0A8H5X2P6"/>
<dbReference type="InterPro" id="IPR011009">
    <property type="entry name" value="Kinase-like_dom_sf"/>
</dbReference>
<dbReference type="PANTHER" id="PTHR44167">
    <property type="entry name" value="OVARIAN-SPECIFIC SERINE/THREONINE-PROTEIN KINASE LOK-RELATED"/>
    <property type="match status" value="1"/>
</dbReference>
<dbReference type="InterPro" id="IPR000719">
    <property type="entry name" value="Prot_kinase_dom"/>
</dbReference>
<comment type="caution">
    <text evidence="3">The sequence shown here is derived from an EMBL/GenBank/DDBJ whole genome shotgun (WGS) entry which is preliminary data.</text>
</comment>
<proteinExistence type="predicted"/>
<dbReference type="GO" id="GO:0044773">
    <property type="term" value="P:mitotic DNA damage checkpoint signaling"/>
    <property type="evidence" value="ECO:0007669"/>
    <property type="project" value="TreeGrafter"/>
</dbReference>
<dbReference type="EMBL" id="JAAOAK010000240">
    <property type="protein sequence ID" value="KAF5681031.1"/>
    <property type="molecule type" value="Genomic_DNA"/>
</dbReference>
<keyword evidence="3" id="KW-0808">Transferase</keyword>
<keyword evidence="1" id="KW-0732">Signal</keyword>
<dbReference type="GO" id="GO:0005524">
    <property type="term" value="F:ATP binding"/>
    <property type="evidence" value="ECO:0007669"/>
    <property type="project" value="InterPro"/>
</dbReference>
<dbReference type="Pfam" id="PF00069">
    <property type="entry name" value="Pkinase"/>
    <property type="match status" value="1"/>
</dbReference>
<reference evidence="3 4" key="1">
    <citation type="submission" date="2020-05" db="EMBL/GenBank/DDBJ databases">
        <title>Identification and distribution of gene clusters putatively required for synthesis of sphingolipid metabolism inhibitors in phylogenetically diverse species of the filamentous fungus Fusarium.</title>
        <authorList>
            <person name="Kim H.-S."/>
            <person name="Busman M."/>
            <person name="Brown D.W."/>
            <person name="Divon H."/>
            <person name="Uhlig S."/>
            <person name="Proctor R.H."/>
        </authorList>
    </citation>
    <scope>NUCLEOTIDE SEQUENCE [LARGE SCALE GENOMIC DNA]</scope>
    <source>
        <strain evidence="3 4">NRRL 25311</strain>
    </source>
</reference>
<evidence type="ECO:0000313" key="3">
    <source>
        <dbReference type="EMBL" id="KAF5681031.1"/>
    </source>
</evidence>
<dbReference type="PROSITE" id="PS50011">
    <property type="entry name" value="PROTEIN_KINASE_DOM"/>
    <property type="match status" value="1"/>
</dbReference>
<dbReference type="GO" id="GO:0005634">
    <property type="term" value="C:nucleus"/>
    <property type="evidence" value="ECO:0007669"/>
    <property type="project" value="TreeGrafter"/>
</dbReference>
<keyword evidence="4" id="KW-1185">Reference proteome</keyword>
<feature type="signal peptide" evidence="1">
    <location>
        <begin position="1"/>
        <end position="23"/>
    </location>
</feature>
<evidence type="ECO:0000256" key="1">
    <source>
        <dbReference type="SAM" id="SignalP"/>
    </source>
</evidence>
<dbReference type="Gene3D" id="1.10.510.10">
    <property type="entry name" value="Transferase(Phosphotransferase) domain 1"/>
    <property type="match status" value="1"/>
</dbReference>
<accession>A0A8H5X2P6</accession>
<feature type="domain" description="Protein kinase" evidence="2">
    <location>
        <begin position="79"/>
        <end position="346"/>
    </location>
</feature>
<evidence type="ECO:0000313" key="4">
    <source>
        <dbReference type="Proteomes" id="UP000562682"/>
    </source>
</evidence>
<dbReference type="GO" id="GO:0004674">
    <property type="term" value="F:protein serine/threonine kinase activity"/>
    <property type="evidence" value="ECO:0007669"/>
    <property type="project" value="TreeGrafter"/>
</dbReference>
<gene>
    <name evidence="3" type="ORF">FDENT_8272</name>
</gene>
<organism evidence="3 4">
    <name type="scientific">Fusarium denticulatum</name>
    <dbReference type="NCBI Taxonomy" id="48507"/>
    <lineage>
        <taxon>Eukaryota</taxon>
        <taxon>Fungi</taxon>
        <taxon>Dikarya</taxon>
        <taxon>Ascomycota</taxon>
        <taxon>Pezizomycotina</taxon>
        <taxon>Sordariomycetes</taxon>
        <taxon>Hypocreomycetidae</taxon>
        <taxon>Hypocreales</taxon>
        <taxon>Nectriaceae</taxon>
        <taxon>Fusarium</taxon>
        <taxon>Fusarium fujikuroi species complex</taxon>
    </lineage>
</organism>
<protein>
    <submittedName>
        <fullName evidence="3">Serine threonine kinase</fullName>
    </submittedName>
</protein>
<dbReference type="SMART" id="SM00220">
    <property type="entry name" value="S_TKc"/>
    <property type="match status" value="1"/>
</dbReference>
<keyword evidence="3" id="KW-0418">Kinase</keyword>
<feature type="chain" id="PRO_5034039199" evidence="1">
    <location>
        <begin position="24"/>
        <end position="350"/>
    </location>
</feature>
<evidence type="ECO:0000259" key="2">
    <source>
        <dbReference type="PROSITE" id="PS50011"/>
    </source>
</evidence>
<sequence length="350" mass="38366">MLFSSRFTFALGALLSFIATASAASGESSFPDFISNWALFRRWEDITGSIPVFDVPGMDDLTMGDWVNSEKKLTWECYTLTKDSLVANSLTVVIDKATLTWTDSDNQPQQQTVVSKRSGIKSGDGNAIMYGARLQKALDHPNILPINHIVYGKGGVKDYGFAIMPYVQEGSVADNLGSLTDVNGAFKQMLAAVAAVSAAGIIHRDLKPENFLKDGDTIKLMDFDQSRDIGTTVQMDVGTPSYTAPEIIIGRDYTTKADTFSLAMSFLVMSVPDLRNSDDRFQLWKDLIEPPNTSYERVTADKTEEILRGRNYGVFSGNDGLLKVIAKAMCSESEGRYTPAEFETAFNGAT</sequence>
<dbReference type="Proteomes" id="UP000562682">
    <property type="component" value="Unassembled WGS sequence"/>
</dbReference>
<dbReference type="PANTHER" id="PTHR44167:SF24">
    <property type="entry name" value="SERINE_THREONINE-PROTEIN KINASE CHK2"/>
    <property type="match status" value="1"/>
</dbReference>